<dbReference type="PANTHER" id="PTHR10697:SF13">
    <property type="entry name" value="RICIN B LECTIN DOMAIN-CONTAINING PROTEIN"/>
    <property type="match status" value="1"/>
</dbReference>
<protein>
    <submittedName>
        <fullName evidence="3">Uncharacterized protein LOC111134061</fullName>
    </submittedName>
</protein>
<dbReference type="PANTHER" id="PTHR10697">
    <property type="entry name" value="MAMMALIAN EPENDYMIN-RELATED PROTEIN 1"/>
    <property type="match status" value="1"/>
</dbReference>
<sequence>MLQILCVALILIQASYSESCCSPKVVQGTAMEFGLTAATKTINQNMVKFYYDAEEKKTAKITTSMTGEKVIDIADYSDKKRYVITNGTTCNVTKLNEEFQEICVPSSAKFMGSTVLGNSMDNLTVDMYNFVMSRGDVSLETKLMVTPMNGGDCTLVGIVVFVKDKDGFEASETGVYSDFSFEIPDKSVFKPPKSCSDPDDVTDTLLFEVLVGYRRKVIYF</sequence>
<proteinExistence type="predicted"/>
<evidence type="ECO:0000313" key="3">
    <source>
        <dbReference type="RefSeq" id="XP_022338567.1"/>
    </source>
</evidence>
<dbReference type="GeneID" id="111134061"/>
<dbReference type="Proteomes" id="UP000694844">
    <property type="component" value="Chromosome 5"/>
</dbReference>
<accession>A0A8B8ED36</accession>
<evidence type="ECO:0000313" key="2">
    <source>
        <dbReference type="Proteomes" id="UP000694844"/>
    </source>
</evidence>
<name>A0A8B8ED36_CRAVI</name>
<dbReference type="OrthoDB" id="6134721at2759"/>
<dbReference type="InterPro" id="IPR001299">
    <property type="entry name" value="Ependymin"/>
</dbReference>
<keyword evidence="2" id="KW-1185">Reference proteome</keyword>
<feature type="chain" id="PRO_5034115701" evidence="1">
    <location>
        <begin position="18"/>
        <end position="220"/>
    </location>
</feature>
<dbReference type="RefSeq" id="XP_022338567.1">
    <property type="nucleotide sequence ID" value="XM_022482859.1"/>
</dbReference>
<feature type="signal peptide" evidence="1">
    <location>
        <begin position="1"/>
        <end position="17"/>
    </location>
</feature>
<organism evidence="2 3">
    <name type="scientific">Crassostrea virginica</name>
    <name type="common">Eastern oyster</name>
    <dbReference type="NCBI Taxonomy" id="6565"/>
    <lineage>
        <taxon>Eukaryota</taxon>
        <taxon>Metazoa</taxon>
        <taxon>Spiralia</taxon>
        <taxon>Lophotrochozoa</taxon>
        <taxon>Mollusca</taxon>
        <taxon>Bivalvia</taxon>
        <taxon>Autobranchia</taxon>
        <taxon>Pteriomorphia</taxon>
        <taxon>Ostreida</taxon>
        <taxon>Ostreoidea</taxon>
        <taxon>Ostreidae</taxon>
        <taxon>Crassostrea</taxon>
    </lineage>
</organism>
<dbReference type="GO" id="GO:0005509">
    <property type="term" value="F:calcium ion binding"/>
    <property type="evidence" value="ECO:0007669"/>
    <property type="project" value="InterPro"/>
</dbReference>
<keyword evidence="1" id="KW-0732">Signal</keyword>
<dbReference type="GO" id="GO:0005576">
    <property type="term" value="C:extracellular region"/>
    <property type="evidence" value="ECO:0007669"/>
    <property type="project" value="InterPro"/>
</dbReference>
<reference evidence="3" key="1">
    <citation type="submission" date="2025-08" db="UniProtKB">
        <authorList>
            <consortium name="RefSeq"/>
        </authorList>
    </citation>
    <scope>IDENTIFICATION</scope>
    <source>
        <tissue evidence="3">Whole sample</tissue>
    </source>
</reference>
<dbReference type="GO" id="GO:0005764">
    <property type="term" value="C:lysosome"/>
    <property type="evidence" value="ECO:0007669"/>
    <property type="project" value="TreeGrafter"/>
</dbReference>
<dbReference type="KEGG" id="cvn:111134061"/>
<dbReference type="AlphaFoldDB" id="A0A8B8ED36"/>
<dbReference type="Pfam" id="PF00811">
    <property type="entry name" value="Ependymin"/>
    <property type="match status" value="1"/>
</dbReference>
<evidence type="ECO:0000256" key="1">
    <source>
        <dbReference type="SAM" id="SignalP"/>
    </source>
</evidence>
<gene>
    <name evidence="3" type="primary">LOC111134061</name>
</gene>
<dbReference type="GO" id="GO:0007160">
    <property type="term" value="P:cell-matrix adhesion"/>
    <property type="evidence" value="ECO:0007669"/>
    <property type="project" value="InterPro"/>
</dbReference>